<gene>
    <name evidence="2" type="ORF">BD410DRAFT_810282</name>
</gene>
<evidence type="ECO:0000313" key="3">
    <source>
        <dbReference type="Proteomes" id="UP000294933"/>
    </source>
</evidence>
<proteinExistence type="predicted"/>
<dbReference type="Proteomes" id="UP000294933">
    <property type="component" value="Unassembled WGS sequence"/>
</dbReference>
<organism evidence="2 3">
    <name type="scientific">Rickenella mellea</name>
    <dbReference type="NCBI Taxonomy" id="50990"/>
    <lineage>
        <taxon>Eukaryota</taxon>
        <taxon>Fungi</taxon>
        <taxon>Dikarya</taxon>
        <taxon>Basidiomycota</taxon>
        <taxon>Agaricomycotina</taxon>
        <taxon>Agaricomycetes</taxon>
        <taxon>Hymenochaetales</taxon>
        <taxon>Rickenellaceae</taxon>
        <taxon>Rickenella</taxon>
    </lineage>
</organism>
<keyword evidence="3" id="KW-1185">Reference proteome</keyword>
<dbReference type="EMBL" id="ML170473">
    <property type="protein sequence ID" value="TDL13752.1"/>
    <property type="molecule type" value="Genomic_DNA"/>
</dbReference>
<name>A0A4Y7PFY9_9AGAM</name>
<dbReference type="VEuPathDB" id="FungiDB:BD410DRAFT_810282"/>
<feature type="compositionally biased region" description="Basic residues" evidence="1">
    <location>
        <begin position="191"/>
        <end position="211"/>
    </location>
</feature>
<sequence length="308" mass="33981">MAAPKFTFNRIPSGSLIPLDQFVKCMGMYVTQPAMTVAFQDRLHAEVLLFSGSVNAPEITTLILRRVSEDNPSSPAISERLLSFFSDYAVLKGLVEETTNDFEQSTIEQALRETVDEEPLFFDRNSPPTSPTNDLLPSRTPTLFDAVATAVSASLRQTIREEATAAFDRLLALTQEQSTAGRANDYDSTPRTRKPRKQAVTRTKRTKRSKGTRMDIHDVHPMFHLYLNEKGLLPNAGEKLPRSVPAHAVASETDGLPCPDISACTDATGTVHRRLRASIKRRKKTGMPLKDYHAIGTATTGSAHLVQS</sequence>
<evidence type="ECO:0000313" key="2">
    <source>
        <dbReference type="EMBL" id="TDL13752.1"/>
    </source>
</evidence>
<evidence type="ECO:0000256" key="1">
    <source>
        <dbReference type="SAM" id="MobiDB-lite"/>
    </source>
</evidence>
<protein>
    <submittedName>
        <fullName evidence="2">Uncharacterized protein</fullName>
    </submittedName>
</protein>
<accession>A0A4Y7PFY9</accession>
<feature type="region of interest" description="Disordered" evidence="1">
    <location>
        <begin position="178"/>
        <end position="211"/>
    </location>
</feature>
<reference evidence="2 3" key="1">
    <citation type="submission" date="2018-06" db="EMBL/GenBank/DDBJ databases">
        <title>A transcriptomic atlas of mushroom development highlights an independent origin of complex multicellularity.</title>
        <authorList>
            <consortium name="DOE Joint Genome Institute"/>
            <person name="Krizsan K."/>
            <person name="Almasi E."/>
            <person name="Merenyi Z."/>
            <person name="Sahu N."/>
            <person name="Viragh M."/>
            <person name="Koszo T."/>
            <person name="Mondo S."/>
            <person name="Kiss B."/>
            <person name="Balint B."/>
            <person name="Kues U."/>
            <person name="Barry K."/>
            <person name="Hegedus J.C."/>
            <person name="Henrissat B."/>
            <person name="Johnson J."/>
            <person name="Lipzen A."/>
            <person name="Ohm R."/>
            <person name="Nagy I."/>
            <person name="Pangilinan J."/>
            <person name="Yan J."/>
            <person name="Xiong Y."/>
            <person name="Grigoriev I.V."/>
            <person name="Hibbett D.S."/>
            <person name="Nagy L.G."/>
        </authorList>
    </citation>
    <scope>NUCLEOTIDE SEQUENCE [LARGE SCALE GENOMIC DNA]</scope>
    <source>
        <strain evidence="2 3">SZMC22713</strain>
    </source>
</reference>
<dbReference type="AlphaFoldDB" id="A0A4Y7PFY9"/>